<sequence>MRLGGLVLLLQALLSSGLLALGFPAAGQGPGFDGDARWGREMQVEFGSSLKLARKLLAETKILTQRFVSERLAGAKLPFPILAKSGLLPPTSRTAQQWLALPALQRLREVRRALVVFRGYAEVLGRRDPGLAQGLEEIGLDLRDLMHHVDYQVWGSGPPAPPPPGPPAAPRILQHPSDWSNLQESYLVLRAMETFLGRVVREFTLLRMGGGWAPH</sequence>
<reference evidence="3 4" key="1">
    <citation type="submission" date="2019-04" db="EMBL/GenBank/DDBJ databases">
        <title>Draft genome of the big-headed turtle Platysternon megacephalum.</title>
        <authorList>
            <person name="Gong S."/>
        </authorList>
    </citation>
    <scope>NUCLEOTIDE SEQUENCE [LARGE SCALE GENOMIC DNA]</scope>
    <source>
        <strain evidence="3">DO16091913</strain>
        <tissue evidence="3">Muscle</tissue>
    </source>
</reference>
<accession>A0A4D9DFI2</accession>
<dbReference type="Proteomes" id="UP000297703">
    <property type="component" value="Unassembled WGS sequence"/>
</dbReference>
<name>A0A4D9DFI2_9SAUR</name>
<organism evidence="3 4">
    <name type="scientific">Platysternon megacephalum</name>
    <name type="common">big-headed turtle</name>
    <dbReference type="NCBI Taxonomy" id="55544"/>
    <lineage>
        <taxon>Eukaryota</taxon>
        <taxon>Metazoa</taxon>
        <taxon>Chordata</taxon>
        <taxon>Craniata</taxon>
        <taxon>Vertebrata</taxon>
        <taxon>Euteleostomi</taxon>
        <taxon>Archelosauria</taxon>
        <taxon>Testudinata</taxon>
        <taxon>Testudines</taxon>
        <taxon>Cryptodira</taxon>
        <taxon>Durocryptodira</taxon>
        <taxon>Testudinoidea</taxon>
        <taxon>Platysternidae</taxon>
        <taxon>Platysternon</taxon>
    </lineage>
</organism>
<evidence type="ECO:0000256" key="2">
    <source>
        <dbReference type="SAM" id="SignalP"/>
    </source>
</evidence>
<dbReference type="GO" id="GO:0045523">
    <property type="term" value="F:interleukin-27 receptor binding"/>
    <property type="evidence" value="ECO:0007669"/>
    <property type="project" value="InterPro"/>
</dbReference>
<dbReference type="GO" id="GO:0045625">
    <property type="term" value="P:regulation of T-helper 1 cell differentiation"/>
    <property type="evidence" value="ECO:0007669"/>
    <property type="project" value="TreeGrafter"/>
</dbReference>
<keyword evidence="4" id="KW-1185">Reference proteome</keyword>
<protein>
    <submittedName>
        <fullName evidence="3">Interleukin-27 subunit alpha</fullName>
    </submittedName>
</protein>
<dbReference type="InterPro" id="IPR009079">
    <property type="entry name" value="4_helix_cytokine-like_core"/>
</dbReference>
<feature type="compositionally biased region" description="Pro residues" evidence="1">
    <location>
        <begin position="158"/>
        <end position="169"/>
    </location>
</feature>
<keyword evidence="2" id="KW-0732">Signal</keyword>
<feature type="chain" id="PRO_5020029043" evidence="2">
    <location>
        <begin position="21"/>
        <end position="215"/>
    </location>
</feature>
<dbReference type="OrthoDB" id="9446539at2759"/>
<feature type="region of interest" description="Disordered" evidence="1">
    <location>
        <begin position="155"/>
        <end position="174"/>
    </location>
</feature>
<feature type="signal peptide" evidence="2">
    <location>
        <begin position="1"/>
        <end position="20"/>
    </location>
</feature>
<dbReference type="PANTHER" id="PTHR20879:SF1">
    <property type="entry name" value="INTERLEUKIN-27 SUBUNIT ALPHA"/>
    <property type="match status" value="1"/>
</dbReference>
<dbReference type="GO" id="GO:0042129">
    <property type="term" value="P:regulation of T cell proliferation"/>
    <property type="evidence" value="ECO:0007669"/>
    <property type="project" value="InterPro"/>
</dbReference>
<dbReference type="GO" id="GO:0005615">
    <property type="term" value="C:extracellular space"/>
    <property type="evidence" value="ECO:0007669"/>
    <property type="project" value="TreeGrafter"/>
</dbReference>
<reference evidence="3 4" key="2">
    <citation type="submission" date="2019-04" db="EMBL/GenBank/DDBJ databases">
        <title>The genome sequence of big-headed turtle.</title>
        <authorList>
            <person name="Gong S."/>
        </authorList>
    </citation>
    <scope>NUCLEOTIDE SEQUENCE [LARGE SCALE GENOMIC DNA]</scope>
    <source>
        <strain evidence="3">DO16091913</strain>
        <tissue evidence="3">Muscle</tissue>
    </source>
</reference>
<dbReference type="InterPro" id="IPR026207">
    <property type="entry name" value="IL-27_alpha"/>
</dbReference>
<dbReference type="Gene3D" id="1.20.1250.10">
    <property type="match status" value="1"/>
</dbReference>
<dbReference type="AlphaFoldDB" id="A0A4D9DFI2"/>
<dbReference type="SUPFAM" id="SSF47266">
    <property type="entry name" value="4-helical cytokines"/>
    <property type="match status" value="1"/>
</dbReference>
<gene>
    <name evidence="3" type="ORF">DR999_PMT22127</name>
</gene>
<dbReference type="PANTHER" id="PTHR20879">
    <property type="entry name" value="INTERLEUKIN-27 SUBUNIT ALPHA"/>
    <property type="match status" value="1"/>
</dbReference>
<evidence type="ECO:0000256" key="1">
    <source>
        <dbReference type="SAM" id="MobiDB-lite"/>
    </source>
</evidence>
<comment type="caution">
    <text evidence="3">The sequence shown here is derived from an EMBL/GenBank/DDBJ whole genome shotgun (WGS) entry which is preliminary data.</text>
</comment>
<dbReference type="EMBL" id="QXTE01000791">
    <property type="protein sequence ID" value="TFJ96104.1"/>
    <property type="molecule type" value="Genomic_DNA"/>
</dbReference>
<proteinExistence type="predicted"/>
<evidence type="ECO:0000313" key="4">
    <source>
        <dbReference type="Proteomes" id="UP000297703"/>
    </source>
</evidence>
<evidence type="ECO:0000313" key="3">
    <source>
        <dbReference type="EMBL" id="TFJ96104.1"/>
    </source>
</evidence>